<evidence type="ECO:0000256" key="5">
    <source>
        <dbReference type="ARBA" id="ARBA00023136"/>
    </source>
</evidence>
<proteinExistence type="inferred from homology"/>
<dbReference type="SUPFAM" id="SSF56935">
    <property type="entry name" value="Porins"/>
    <property type="match status" value="1"/>
</dbReference>
<dbReference type="InterPro" id="IPR037066">
    <property type="entry name" value="Plug_dom_sf"/>
</dbReference>
<dbReference type="PROSITE" id="PS52016">
    <property type="entry name" value="TONB_DEPENDENT_REC_3"/>
    <property type="match status" value="1"/>
</dbReference>
<dbReference type="RefSeq" id="WP_323259397.1">
    <property type="nucleotide sequence ID" value="NZ_JAYGIM010000010.1"/>
</dbReference>
<comment type="similarity">
    <text evidence="7">Belongs to the TonB-dependent receptor family.</text>
</comment>
<evidence type="ECO:0000256" key="4">
    <source>
        <dbReference type="ARBA" id="ARBA00022692"/>
    </source>
</evidence>
<evidence type="ECO:0000256" key="1">
    <source>
        <dbReference type="ARBA" id="ARBA00004571"/>
    </source>
</evidence>
<dbReference type="SUPFAM" id="SSF49464">
    <property type="entry name" value="Carboxypeptidase regulatory domain-like"/>
    <property type="match status" value="1"/>
</dbReference>
<dbReference type="InterPro" id="IPR012910">
    <property type="entry name" value="Plug_dom"/>
</dbReference>
<evidence type="ECO:0000313" key="10">
    <source>
        <dbReference type="EMBL" id="MEA5427727.1"/>
    </source>
</evidence>
<feature type="domain" description="TonB-dependent receptor plug" evidence="9">
    <location>
        <begin position="238"/>
        <end position="368"/>
    </location>
</feature>
<feature type="signal peptide" evidence="8">
    <location>
        <begin position="1"/>
        <end position="29"/>
    </location>
</feature>
<gene>
    <name evidence="10" type="ORF">VB798_14145</name>
</gene>
<feature type="chain" id="PRO_5045686758" evidence="8">
    <location>
        <begin position="30"/>
        <end position="1153"/>
    </location>
</feature>
<protein>
    <submittedName>
        <fullName evidence="10">SusC/RagA family TonB-linked outer membrane protein</fullName>
    </submittedName>
</protein>
<dbReference type="InterPro" id="IPR008969">
    <property type="entry name" value="CarboxyPept-like_regulatory"/>
</dbReference>
<evidence type="ECO:0000256" key="7">
    <source>
        <dbReference type="PROSITE-ProRule" id="PRU01360"/>
    </source>
</evidence>
<dbReference type="InterPro" id="IPR039426">
    <property type="entry name" value="TonB-dep_rcpt-like"/>
</dbReference>
<keyword evidence="3 7" id="KW-1134">Transmembrane beta strand</keyword>
<dbReference type="InterPro" id="IPR023996">
    <property type="entry name" value="TonB-dep_OMP_SusC/RagA"/>
</dbReference>
<comment type="subcellular location">
    <subcellularLocation>
        <location evidence="1 7">Cell outer membrane</location>
        <topology evidence="1 7">Multi-pass membrane protein</topology>
    </subcellularLocation>
</comment>
<evidence type="ECO:0000256" key="8">
    <source>
        <dbReference type="SAM" id="SignalP"/>
    </source>
</evidence>
<dbReference type="Gene3D" id="2.170.130.10">
    <property type="entry name" value="TonB-dependent receptor, plug domain"/>
    <property type="match status" value="1"/>
</dbReference>
<keyword evidence="11" id="KW-1185">Reference proteome</keyword>
<evidence type="ECO:0000256" key="3">
    <source>
        <dbReference type="ARBA" id="ARBA00022452"/>
    </source>
</evidence>
<accession>A0ABU5SKL7</accession>
<evidence type="ECO:0000313" key="11">
    <source>
        <dbReference type="Proteomes" id="UP001302222"/>
    </source>
</evidence>
<dbReference type="InterPro" id="IPR036942">
    <property type="entry name" value="Beta-barrel_TonB_sf"/>
</dbReference>
<keyword evidence="6 7" id="KW-0998">Cell outer membrane</keyword>
<reference evidence="10 11" key="1">
    <citation type="submission" date="2023-12" db="EMBL/GenBank/DDBJ databases">
        <title>Novel species of the genus Arcicella isolated from rivers.</title>
        <authorList>
            <person name="Lu H."/>
        </authorList>
    </citation>
    <scope>NUCLEOTIDE SEQUENCE [LARGE SCALE GENOMIC DNA]</scope>
    <source>
        <strain evidence="10 11">DC25W</strain>
    </source>
</reference>
<keyword evidence="8" id="KW-0732">Signal</keyword>
<dbReference type="NCBIfam" id="TIGR04056">
    <property type="entry name" value="OMP_RagA_SusC"/>
    <property type="match status" value="1"/>
</dbReference>
<dbReference type="Pfam" id="PF13715">
    <property type="entry name" value="CarbopepD_reg_2"/>
    <property type="match status" value="1"/>
</dbReference>
<dbReference type="EMBL" id="JAYGIM010000010">
    <property type="protein sequence ID" value="MEA5427727.1"/>
    <property type="molecule type" value="Genomic_DNA"/>
</dbReference>
<dbReference type="Gene3D" id="2.60.40.1120">
    <property type="entry name" value="Carboxypeptidase-like, regulatory domain"/>
    <property type="match status" value="1"/>
</dbReference>
<evidence type="ECO:0000259" key="9">
    <source>
        <dbReference type="Pfam" id="PF07715"/>
    </source>
</evidence>
<sequence>MRNKALLRMLCCGIALSVFPSLVFSQLLAYSNQKSKKFTEKENTSNTIKLREALLKLKEFYKADILFEEGLVANHEVLRNLIDNKNTVEQNIESILQPTGLRFKKIKKNSYVILPSTINKATTTIENKTQELIKTAETSTEAVVESQVAGMVVDDKGIALAGVSILIKGTSKGTLTDEKGAYKIEVESPNAILVFSFIGFKKQEITVLQKSLINVQMIPENQALEEVVVTALGIKKEKRALGYAVSEIKGDELTKARSTNIANSLAGKVAGLNISGTATGPSGSSRIVIRGNGSISGNNQPLIIVDGIPINNDNLGSVNIGANRDGAWTGADRGDGISSLNPDEIENISVLKGATAAALYGSRASNGVILVTTKGGKSEKGIGLEVNSNFVAEDLLIKSYDDYQYEYGLGNNGVKPTTVAQTATRNSWGGKLDGSNAMFYDGVERPYLAVKDNLKKFYQIGTTLTNSVALTGATEKVTYRFSMNDLNNKGVLPNNTLHRNNFALNLNGNLGKNISFVANAKYIIEKNHNRPRVNDSPGNANFTMYVLPTSLGVDVLRNAVFDANGNEKVWSDNQFTQNPYFATEQFQQDDEKKRIITSFEPKYTINEWLYVKGRLGFDNFNHYYKNIEPYGTGYALRGNYAVSTRNFTETNTELLVGFNKKFGEKFSVNALLGGNQMRQVTRVTEFSASNSFNIPFFYDISNIDPSARSLSEAYIEKRINSVYGSAELSYNNILFLTATARNDWFSTLAAGKNSIMYPSVGLSFVASEAFVLPEAINYLKFRSSWAQAGGDTDPYNLSLYYALNGAHLGSPIAQVSSNRVPNANLQPLTSTASELGLEAKLFRNKVNVDLAVYNRKTTNDIVAATISGASGYNSALFNVGAIQNSGVELLLGVAITKTKSFTWDASFNMGYNKSEVLSLYGNLNTLRVDQSRPGATFIQQTIGLPYSQVQGYDFKRDASGNIVYNAQGFAMQGDLKNFGTGVSPYTLGLNNTFSFKGVSLSVLVDGKFGGYIYSGTNALAYRFGLAKETLVGREGGVLGAGVTQSGEPNTVKAPAQAYYSGWYSSIATPFVYQSDFIKLRQIVLEYSIPAKYLNKLPFKGASVSIVGRNLAILMKKTPNIDPESTYNNGNAQGLEFAGTPSTRSFGMNVNLKF</sequence>
<evidence type="ECO:0000256" key="2">
    <source>
        <dbReference type="ARBA" id="ARBA00022448"/>
    </source>
</evidence>
<evidence type="ECO:0000256" key="6">
    <source>
        <dbReference type="ARBA" id="ARBA00023237"/>
    </source>
</evidence>
<dbReference type="Proteomes" id="UP001302222">
    <property type="component" value="Unassembled WGS sequence"/>
</dbReference>
<name>A0ABU5SKL7_9BACT</name>
<organism evidence="10 11">
    <name type="scientific">Arcicella lustrica</name>
    <dbReference type="NCBI Taxonomy" id="2984196"/>
    <lineage>
        <taxon>Bacteria</taxon>
        <taxon>Pseudomonadati</taxon>
        <taxon>Bacteroidota</taxon>
        <taxon>Cytophagia</taxon>
        <taxon>Cytophagales</taxon>
        <taxon>Flectobacillaceae</taxon>
        <taxon>Arcicella</taxon>
    </lineage>
</organism>
<dbReference type="Gene3D" id="2.40.170.20">
    <property type="entry name" value="TonB-dependent receptor, beta-barrel domain"/>
    <property type="match status" value="1"/>
</dbReference>
<dbReference type="Pfam" id="PF07715">
    <property type="entry name" value="Plug"/>
    <property type="match status" value="1"/>
</dbReference>
<keyword evidence="5 7" id="KW-0472">Membrane</keyword>
<keyword evidence="4 7" id="KW-0812">Transmembrane</keyword>
<dbReference type="NCBIfam" id="TIGR04057">
    <property type="entry name" value="SusC_RagA_signa"/>
    <property type="match status" value="1"/>
</dbReference>
<comment type="caution">
    <text evidence="10">The sequence shown here is derived from an EMBL/GenBank/DDBJ whole genome shotgun (WGS) entry which is preliminary data.</text>
</comment>
<keyword evidence="2 7" id="KW-0813">Transport</keyword>
<dbReference type="InterPro" id="IPR023997">
    <property type="entry name" value="TonB-dep_OMP_SusC/RagA_CS"/>
</dbReference>